<evidence type="ECO:0000256" key="2">
    <source>
        <dbReference type="PROSITE-ProRule" id="PRU00504"/>
    </source>
</evidence>
<gene>
    <name evidence="4" type="ORF">BRAFLDRAFT_93146</name>
</gene>
<evidence type="ECO:0000313" key="4">
    <source>
        <dbReference type="EMBL" id="EEN59613.1"/>
    </source>
</evidence>
<name>C3YJB5_BRAFL</name>
<evidence type="ECO:0008006" key="5">
    <source>
        <dbReference type="Google" id="ProtNLM"/>
    </source>
</evidence>
<dbReference type="PROSITE" id="PS51125">
    <property type="entry name" value="NHL"/>
    <property type="match status" value="1"/>
</dbReference>
<feature type="region of interest" description="Disordered" evidence="3">
    <location>
        <begin position="119"/>
        <end position="181"/>
    </location>
</feature>
<evidence type="ECO:0000256" key="3">
    <source>
        <dbReference type="SAM" id="MobiDB-lite"/>
    </source>
</evidence>
<organism>
    <name type="scientific">Branchiostoma floridae</name>
    <name type="common">Florida lancelet</name>
    <name type="synonym">Amphioxus</name>
    <dbReference type="NCBI Taxonomy" id="7739"/>
    <lineage>
        <taxon>Eukaryota</taxon>
        <taxon>Metazoa</taxon>
        <taxon>Chordata</taxon>
        <taxon>Cephalochordata</taxon>
        <taxon>Leptocardii</taxon>
        <taxon>Amphioxiformes</taxon>
        <taxon>Branchiostomatidae</taxon>
        <taxon>Branchiostoma</taxon>
    </lineage>
</organism>
<dbReference type="eggNOG" id="KOG2177">
    <property type="taxonomic scope" value="Eukaryota"/>
</dbReference>
<dbReference type="EMBL" id="GG666519">
    <property type="protein sequence ID" value="EEN59613.1"/>
    <property type="molecule type" value="Genomic_DNA"/>
</dbReference>
<dbReference type="PANTHER" id="PTHR24104">
    <property type="entry name" value="E3 UBIQUITIN-PROTEIN LIGASE NHLRC1-RELATED"/>
    <property type="match status" value="1"/>
</dbReference>
<dbReference type="InterPro" id="IPR001258">
    <property type="entry name" value="NHL_repeat"/>
</dbReference>
<dbReference type="InterPro" id="IPR011042">
    <property type="entry name" value="6-blade_b-propeller_TolB-like"/>
</dbReference>
<dbReference type="CDD" id="cd05819">
    <property type="entry name" value="NHL"/>
    <property type="match status" value="1"/>
</dbReference>
<dbReference type="SUPFAM" id="SSF63829">
    <property type="entry name" value="Calcium-dependent phosphotriesterase"/>
    <property type="match status" value="1"/>
</dbReference>
<reference evidence="4" key="1">
    <citation type="journal article" date="2008" name="Nature">
        <title>The amphioxus genome and the evolution of the chordate karyotype.</title>
        <authorList>
            <consortium name="US DOE Joint Genome Institute (JGI-PGF)"/>
            <person name="Putnam N.H."/>
            <person name="Butts T."/>
            <person name="Ferrier D.E.K."/>
            <person name="Furlong R.F."/>
            <person name="Hellsten U."/>
            <person name="Kawashima T."/>
            <person name="Robinson-Rechavi M."/>
            <person name="Shoguchi E."/>
            <person name="Terry A."/>
            <person name="Yu J.-K."/>
            <person name="Benito-Gutierrez E.L."/>
            <person name="Dubchak I."/>
            <person name="Garcia-Fernandez J."/>
            <person name="Gibson-Brown J.J."/>
            <person name="Grigoriev I.V."/>
            <person name="Horton A.C."/>
            <person name="de Jong P.J."/>
            <person name="Jurka J."/>
            <person name="Kapitonov V.V."/>
            <person name="Kohara Y."/>
            <person name="Kuroki Y."/>
            <person name="Lindquist E."/>
            <person name="Lucas S."/>
            <person name="Osoegawa K."/>
            <person name="Pennacchio L.A."/>
            <person name="Salamov A.A."/>
            <person name="Satou Y."/>
            <person name="Sauka-Spengler T."/>
            <person name="Schmutz J."/>
            <person name="Shin-I T."/>
            <person name="Toyoda A."/>
            <person name="Bronner-Fraser M."/>
            <person name="Fujiyama A."/>
            <person name="Holland L.Z."/>
            <person name="Holland P.W.H."/>
            <person name="Satoh N."/>
            <person name="Rokhsar D.S."/>
        </authorList>
    </citation>
    <scope>NUCLEOTIDE SEQUENCE [LARGE SCALE GENOMIC DNA]</scope>
    <source>
        <strain evidence="4">S238N-H82</strain>
        <tissue evidence="4">Testes</tissue>
    </source>
</reference>
<feature type="repeat" description="NHL" evidence="2">
    <location>
        <begin position="489"/>
        <end position="532"/>
    </location>
</feature>
<keyword evidence="1" id="KW-0677">Repeat</keyword>
<dbReference type="Pfam" id="PF01436">
    <property type="entry name" value="NHL"/>
    <property type="match status" value="1"/>
</dbReference>
<dbReference type="Gene3D" id="2.120.10.30">
    <property type="entry name" value="TolB, C-terminal domain"/>
    <property type="match status" value="1"/>
</dbReference>
<feature type="region of interest" description="Disordered" evidence="3">
    <location>
        <begin position="200"/>
        <end position="266"/>
    </location>
</feature>
<feature type="region of interest" description="Disordered" evidence="3">
    <location>
        <begin position="1"/>
        <end position="22"/>
    </location>
</feature>
<dbReference type="InParanoid" id="C3YJB5"/>
<accession>C3YJB5</accession>
<proteinExistence type="predicted"/>
<protein>
    <recommendedName>
        <fullName evidence="5">SMP-30/Gluconolactonase/LRE-like region domain-containing protein</fullName>
    </recommendedName>
</protein>
<dbReference type="AlphaFoldDB" id="C3YJB5"/>
<sequence>MLRGENPIYLTNPEELTSPLQNEEELESDVLYTENTADPTRMSTCGKGSLRVQGHNISEEEATYVTGNEPEHTSQSDTITNEHFYVISENKDVPSPSADVYFVSDKNNTEHSVVYTASTDNEELDPNNHGHTEGEPQVEQAGSAVATNSSTNRDADRSQPDTSEYDANDEAHRDDLFDDSDIQPYAVADMRDHETYLRKTASEIPQADGCSDVDKTDSDTDAQEAQNPRRKGFPNPMYRANVPQQASKDTGVHDIQDPSNNANELKANPMYSANAGQQAPDDVNEKKERVSSRLQGTGAIRVGKMRYGITEGLAVSSDNEIFVTHNSIKTIQVLSMKGANIRNIPTGGMNPCGIATGTNNSLWVVLQGGRENHPIYENAVGQYSKDGHVLAKYNCNGQFRIHGIAVNNLSDKIILTIQRFSGPGSSQMEAVWFRPGYTGGKPTCNMSRFGSIEGGWVPPPVTEDKRGNIFIADKKNDRVLKYDKNGVYLSSFGSRGTGAGYLLSPLGICVDSRDRVIVADNGNQRVEMFTAEGDHVCTVAYISRPVRVAIGGEGQLVVSTDYFVTILPKH</sequence>
<evidence type="ECO:0000256" key="1">
    <source>
        <dbReference type="ARBA" id="ARBA00022737"/>
    </source>
</evidence>
<dbReference type="InterPro" id="IPR050952">
    <property type="entry name" value="TRIM-NHL_E3_ligases"/>
</dbReference>
<dbReference type="PANTHER" id="PTHR24104:SF50">
    <property type="entry name" value="SMP-30_GLUCONOLACTONASE_LRE-LIKE REGION DOMAIN-CONTAINING PROTEIN"/>
    <property type="match status" value="1"/>
</dbReference>